<keyword evidence="4" id="KW-1003">Cell membrane</keyword>
<feature type="transmembrane region" description="Helical" evidence="9">
    <location>
        <begin position="147"/>
        <end position="167"/>
    </location>
</feature>
<reference evidence="10 11" key="1">
    <citation type="submission" date="2020-09" db="EMBL/GenBank/DDBJ databases">
        <title>Characterization of Treponema spp. from bovine digital dermatitis in Korea.</title>
        <authorList>
            <person name="Espiritu H.M."/>
            <person name="Cho Y.I."/>
            <person name="Mamuad L."/>
        </authorList>
    </citation>
    <scope>NUCLEOTIDE SEQUENCE [LARGE SCALE GENOMIC DNA]</scope>
    <source>
        <strain evidence="10 11">KS1</strain>
    </source>
</reference>
<evidence type="ECO:0000256" key="4">
    <source>
        <dbReference type="ARBA" id="ARBA00022475"/>
    </source>
</evidence>
<sequence>MEKYTKLTLRMALQLAAPHTWVASIYPAVFGIIFSNIKGYGLSIFSSIMLTAVCVLMQSAVNTFNDYADYIKGTDSINDNVEKTDSVLVYNNVNPHHVLFLGILYLTLGASLGIYCSIKTGLMPLYIGAIGGTVVLLYSLGPLPLSYLPMGEAVSGIVMGGFIPLAVASAADNKLHLEVLAYSLPLIIGISLIMMTNNGCDIEKDKTAGRRTLPVIMGRNKTVSIYKNMILLWLTVLCILPLILFGIPGLICTFTIIIPGRKYFIKQMKSKLEQSDRISLMKGIVAANMFGGGAYIISAVIKLAVMR</sequence>
<organism evidence="10 11">
    <name type="scientific">Treponema pedis</name>
    <dbReference type="NCBI Taxonomy" id="409322"/>
    <lineage>
        <taxon>Bacteria</taxon>
        <taxon>Pseudomonadati</taxon>
        <taxon>Spirochaetota</taxon>
        <taxon>Spirochaetia</taxon>
        <taxon>Spirochaetales</taxon>
        <taxon>Treponemataceae</taxon>
        <taxon>Treponema</taxon>
    </lineage>
</organism>
<dbReference type="AlphaFoldDB" id="A0A7S7AWF9"/>
<feature type="transmembrane region" description="Helical" evidence="9">
    <location>
        <begin position="12"/>
        <end position="33"/>
    </location>
</feature>
<name>A0A7S7AWF9_9SPIR</name>
<accession>A0A7S7AWF9</accession>
<dbReference type="GO" id="GO:0009234">
    <property type="term" value="P:menaquinone biosynthetic process"/>
    <property type="evidence" value="ECO:0007669"/>
    <property type="project" value="UniProtKB-UniPathway"/>
</dbReference>
<evidence type="ECO:0000256" key="9">
    <source>
        <dbReference type="SAM" id="Phobius"/>
    </source>
</evidence>
<feature type="transmembrane region" description="Helical" evidence="9">
    <location>
        <begin position="279"/>
        <end position="301"/>
    </location>
</feature>
<evidence type="ECO:0000256" key="6">
    <source>
        <dbReference type="ARBA" id="ARBA00022692"/>
    </source>
</evidence>
<keyword evidence="5 10" id="KW-0808">Transferase</keyword>
<dbReference type="GO" id="GO:0004659">
    <property type="term" value="F:prenyltransferase activity"/>
    <property type="evidence" value="ECO:0007669"/>
    <property type="project" value="InterPro"/>
</dbReference>
<dbReference type="InterPro" id="IPR044878">
    <property type="entry name" value="UbiA_sf"/>
</dbReference>
<feature type="transmembrane region" description="Helical" evidence="9">
    <location>
        <begin position="98"/>
        <end position="118"/>
    </location>
</feature>
<dbReference type="PANTHER" id="PTHR13929">
    <property type="entry name" value="1,4-DIHYDROXY-2-NAPHTHOATE OCTAPRENYLTRANSFERASE"/>
    <property type="match status" value="1"/>
</dbReference>
<dbReference type="PIRSF" id="PIRSF005355">
    <property type="entry name" value="UBIAD1"/>
    <property type="match status" value="1"/>
</dbReference>
<evidence type="ECO:0000256" key="8">
    <source>
        <dbReference type="ARBA" id="ARBA00023136"/>
    </source>
</evidence>
<keyword evidence="3" id="KW-0474">Menaquinone biosynthesis</keyword>
<dbReference type="InterPro" id="IPR026046">
    <property type="entry name" value="UBIAD1"/>
</dbReference>
<dbReference type="EMBL" id="CP061839">
    <property type="protein sequence ID" value="QOW61265.1"/>
    <property type="molecule type" value="Genomic_DNA"/>
</dbReference>
<feature type="transmembrane region" description="Helical" evidence="9">
    <location>
        <begin position="40"/>
        <end position="61"/>
    </location>
</feature>
<dbReference type="CDD" id="cd13962">
    <property type="entry name" value="PT_UbiA_UBIAD1"/>
    <property type="match status" value="1"/>
</dbReference>
<keyword evidence="7 9" id="KW-1133">Transmembrane helix</keyword>
<evidence type="ECO:0000256" key="2">
    <source>
        <dbReference type="ARBA" id="ARBA00004863"/>
    </source>
</evidence>
<evidence type="ECO:0000313" key="10">
    <source>
        <dbReference type="EMBL" id="QOW61265.1"/>
    </source>
</evidence>
<keyword evidence="8 9" id="KW-0472">Membrane</keyword>
<protein>
    <submittedName>
        <fullName evidence="10">UbiA family prenyltransferase</fullName>
    </submittedName>
</protein>
<dbReference type="Proteomes" id="UP000593915">
    <property type="component" value="Chromosome"/>
</dbReference>
<dbReference type="InterPro" id="IPR000537">
    <property type="entry name" value="UbiA_prenyltransferase"/>
</dbReference>
<comment type="subcellular location">
    <subcellularLocation>
        <location evidence="1">Membrane</location>
        <topology evidence="1">Multi-pass membrane protein</topology>
    </subcellularLocation>
</comment>
<dbReference type="Gene3D" id="1.10.357.140">
    <property type="entry name" value="UbiA prenyltransferase"/>
    <property type="match status" value="1"/>
</dbReference>
<dbReference type="PANTHER" id="PTHR13929:SF0">
    <property type="entry name" value="UBIA PRENYLTRANSFERASE DOMAIN-CONTAINING PROTEIN 1"/>
    <property type="match status" value="1"/>
</dbReference>
<feature type="transmembrane region" description="Helical" evidence="9">
    <location>
        <begin position="179"/>
        <end position="196"/>
    </location>
</feature>
<feature type="transmembrane region" description="Helical" evidence="9">
    <location>
        <begin position="230"/>
        <end position="258"/>
    </location>
</feature>
<proteinExistence type="predicted"/>
<evidence type="ECO:0000256" key="7">
    <source>
        <dbReference type="ARBA" id="ARBA00022989"/>
    </source>
</evidence>
<gene>
    <name evidence="10" type="ORF">IFE08_02380</name>
</gene>
<feature type="transmembrane region" description="Helical" evidence="9">
    <location>
        <begin position="125"/>
        <end position="141"/>
    </location>
</feature>
<evidence type="ECO:0000256" key="3">
    <source>
        <dbReference type="ARBA" id="ARBA00022428"/>
    </source>
</evidence>
<dbReference type="RefSeq" id="WP_194076726.1">
    <property type="nucleotide sequence ID" value="NZ_CP061839.1"/>
</dbReference>
<dbReference type="Pfam" id="PF01040">
    <property type="entry name" value="UbiA"/>
    <property type="match status" value="1"/>
</dbReference>
<evidence type="ECO:0000256" key="1">
    <source>
        <dbReference type="ARBA" id="ARBA00004141"/>
    </source>
</evidence>
<dbReference type="GO" id="GO:0016020">
    <property type="term" value="C:membrane"/>
    <property type="evidence" value="ECO:0007669"/>
    <property type="project" value="UniProtKB-SubCell"/>
</dbReference>
<evidence type="ECO:0000313" key="11">
    <source>
        <dbReference type="Proteomes" id="UP000593915"/>
    </source>
</evidence>
<dbReference type="UniPathway" id="UPA00079"/>
<keyword evidence="6 9" id="KW-0812">Transmembrane</keyword>
<evidence type="ECO:0000256" key="5">
    <source>
        <dbReference type="ARBA" id="ARBA00022679"/>
    </source>
</evidence>
<comment type="pathway">
    <text evidence="2">Quinol/quinone metabolism; menaquinone biosynthesis.</text>
</comment>
<dbReference type="GO" id="GO:0042371">
    <property type="term" value="P:vitamin K biosynthetic process"/>
    <property type="evidence" value="ECO:0007669"/>
    <property type="project" value="TreeGrafter"/>
</dbReference>